<protein>
    <submittedName>
        <fullName evidence="3">Stress responsive A/B barrel domain-containing protein</fullName>
    </submittedName>
</protein>
<dbReference type="AlphaFoldDB" id="A0A6A6NT78"/>
<dbReference type="PANTHER" id="PTHR33178">
    <property type="match status" value="1"/>
</dbReference>
<dbReference type="SUPFAM" id="SSF54909">
    <property type="entry name" value="Dimeric alpha+beta barrel"/>
    <property type="match status" value="1"/>
</dbReference>
<dbReference type="InterPro" id="IPR044662">
    <property type="entry name" value="HS1/DABB1-like"/>
</dbReference>
<sequence length="127" mass="14235">MHTKIKANRDKISPVSIMAIIHIVMFQFKNSASADEVQDACSRMLALRDTCVHPTSKQPYIKTAMGGRDNSPEGMQGGLTHAFIVEFSNEEDRRYYLEEDAAHQAFVASIKDMLAQLRVVDFTPGVF</sequence>
<evidence type="ECO:0000259" key="2">
    <source>
        <dbReference type="PROSITE" id="PS51502"/>
    </source>
</evidence>
<dbReference type="Pfam" id="PF07876">
    <property type="entry name" value="Dabb"/>
    <property type="match status" value="1"/>
</dbReference>
<evidence type="ECO:0000256" key="1">
    <source>
        <dbReference type="ARBA" id="ARBA00011738"/>
    </source>
</evidence>
<dbReference type="Proteomes" id="UP000799766">
    <property type="component" value="Unassembled WGS sequence"/>
</dbReference>
<dbReference type="EMBL" id="MU001690">
    <property type="protein sequence ID" value="KAF2454707.1"/>
    <property type="molecule type" value="Genomic_DNA"/>
</dbReference>
<comment type="subunit">
    <text evidence="1">Homodimer.</text>
</comment>
<proteinExistence type="predicted"/>
<dbReference type="InterPro" id="IPR011008">
    <property type="entry name" value="Dimeric_a/b-barrel"/>
</dbReference>
<dbReference type="InterPro" id="IPR013097">
    <property type="entry name" value="Dabb"/>
</dbReference>
<accession>A0A6A6NT78</accession>
<dbReference type="SMART" id="SM00886">
    <property type="entry name" value="Dabb"/>
    <property type="match status" value="1"/>
</dbReference>
<reference evidence="3" key="1">
    <citation type="journal article" date="2020" name="Stud. Mycol.">
        <title>101 Dothideomycetes genomes: a test case for predicting lifestyles and emergence of pathogens.</title>
        <authorList>
            <person name="Haridas S."/>
            <person name="Albert R."/>
            <person name="Binder M."/>
            <person name="Bloem J."/>
            <person name="Labutti K."/>
            <person name="Salamov A."/>
            <person name="Andreopoulos B."/>
            <person name="Baker S."/>
            <person name="Barry K."/>
            <person name="Bills G."/>
            <person name="Bluhm B."/>
            <person name="Cannon C."/>
            <person name="Castanera R."/>
            <person name="Culley D."/>
            <person name="Daum C."/>
            <person name="Ezra D."/>
            <person name="Gonzalez J."/>
            <person name="Henrissat B."/>
            <person name="Kuo A."/>
            <person name="Liang C."/>
            <person name="Lipzen A."/>
            <person name="Lutzoni F."/>
            <person name="Magnuson J."/>
            <person name="Mondo S."/>
            <person name="Nolan M."/>
            <person name="Ohm R."/>
            <person name="Pangilinan J."/>
            <person name="Park H.-J."/>
            <person name="Ramirez L."/>
            <person name="Alfaro M."/>
            <person name="Sun H."/>
            <person name="Tritt A."/>
            <person name="Yoshinaga Y."/>
            <person name="Zwiers L.-H."/>
            <person name="Turgeon B."/>
            <person name="Goodwin S."/>
            <person name="Spatafora J."/>
            <person name="Crous P."/>
            <person name="Grigoriev I."/>
        </authorList>
    </citation>
    <scope>NUCLEOTIDE SEQUENCE</scope>
    <source>
        <strain evidence="3">ATCC 16933</strain>
    </source>
</reference>
<dbReference type="PANTHER" id="PTHR33178:SF10">
    <property type="entry name" value="STRESS-RESPONSE A_B BARREL DOMAIN-CONTAINING PROTEIN"/>
    <property type="match status" value="1"/>
</dbReference>
<keyword evidence="4" id="KW-1185">Reference proteome</keyword>
<dbReference type="OrthoDB" id="1601230at2759"/>
<gene>
    <name evidence="3" type="ORF">BDY21DRAFT_352521</name>
</gene>
<dbReference type="Gene3D" id="3.30.70.100">
    <property type="match status" value="1"/>
</dbReference>
<dbReference type="PROSITE" id="PS51502">
    <property type="entry name" value="S_R_A_B_BARREL"/>
    <property type="match status" value="1"/>
</dbReference>
<name>A0A6A6NT78_9PEZI</name>
<organism evidence="3 4">
    <name type="scientific">Lineolata rhizophorae</name>
    <dbReference type="NCBI Taxonomy" id="578093"/>
    <lineage>
        <taxon>Eukaryota</taxon>
        <taxon>Fungi</taxon>
        <taxon>Dikarya</taxon>
        <taxon>Ascomycota</taxon>
        <taxon>Pezizomycotina</taxon>
        <taxon>Dothideomycetes</taxon>
        <taxon>Dothideomycetes incertae sedis</taxon>
        <taxon>Lineolatales</taxon>
        <taxon>Lineolataceae</taxon>
        <taxon>Lineolata</taxon>
    </lineage>
</organism>
<evidence type="ECO:0000313" key="4">
    <source>
        <dbReference type="Proteomes" id="UP000799766"/>
    </source>
</evidence>
<feature type="domain" description="Stress-response A/B barrel" evidence="2">
    <location>
        <begin position="20"/>
        <end position="122"/>
    </location>
</feature>
<evidence type="ECO:0000313" key="3">
    <source>
        <dbReference type="EMBL" id="KAF2454707.1"/>
    </source>
</evidence>